<protein>
    <submittedName>
        <fullName evidence="2 3">Uncharacterized protein</fullName>
    </submittedName>
</protein>
<evidence type="ECO:0000313" key="4">
    <source>
        <dbReference type="Proteomes" id="UP000015101"/>
    </source>
</evidence>
<reference evidence="3" key="3">
    <citation type="submission" date="2015-06" db="UniProtKB">
        <authorList>
            <consortium name="EnsemblMetazoa"/>
        </authorList>
    </citation>
    <scope>IDENTIFICATION</scope>
</reference>
<proteinExistence type="predicted"/>
<keyword evidence="1" id="KW-0472">Membrane</keyword>
<dbReference type="AlphaFoldDB" id="T1FBG7"/>
<name>T1FBG7_HELRO</name>
<dbReference type="InParanoid" id="T1FBG7"/>
<dbReference type="HOGENOM" id="CLU_1888004_0_0_1"/>
<dbReference type="RefSeq" id="XP_009023759.1">
    <property type="nucleotide sequence ID" value="XM_009025511.1"/>
</dbReference>
<reference evidence="4" key="1">
    <citation type="submission" date="2012-12" db="EMBL/GenBank/DDBJ databases">
        <authorList>
            <person name="Hellsten U."/>
            <person name="Grimwood J."/>
            <person name="Chapman J.A."/>
            <person name="Shapiro H."/>
            <person name="Aerts A."/>
            <person name="Otillar R.P."/>
            <person name="Terry A.Y."/>
            <person name="Boore J.L."/>
            <person name="Simakov O."/>
            <person name="Marletaz F."/>
            <person name="Cho S.-J."/>
            <person name="Edsinger-Gonzales E."/>
            <person name="Havlak P."/>
            <person name="Kuo D.-H."/>
            <person name="Larsson T."/>
            <person name="Lv J."/>
            <person name="Arendt D."/>
            <person name="Savage R."/>
            <person name="Osoegawa K."/>
            <person name="de Jong P."/>
            <person name="Lindberg D.R."/>
            <person name="Seaver E.C."/>
            <person name="Weisblat D.A."/>
            <person name="Putnam N.H."/>
            <person name="Grigoriev I.V."/>
            <person name="Rokhsar D.S."/>
        </authorList>
    </citation>
    <scope>NUCLEOTIDE SEQUENCE</scope>
</reference>
<organism evidence="3 4">
    <name type="scientific">Helobdella robusta</name>
    <name type="common">Californian leech</name>
    <dbReference type="NCBI Taxonomy" id="6412"/>
    <lineage>
        <taxon>Eukaryota</taxon>
        <taxon>Metazoa</taxon>
        <taxon>Spiralia</taxon>
        <taxon>Lophotrochozoa</taxon>
        <taxon>Annelida</taxon>
        <taxon>Clitellata</taxon>
        <taxon>Hirudinea</taxon>
        <taxon>Rhynchobdellida</taxon>
        <taxon>Glossiphoniidae</taxon>
        <taxon>Helobdella</taxon>
    </lineage>
</organism>
<dbReference type="GeneID" id="20206166"/>
<dbReference type="EMBL" id="AMQM01006008">
    <property type="status" value="NOT_ANNOTATED_CDS"/>
    <property type="molecule type" value="Genomic_DNA"/>
</dbReference>
<keyword evidence="4" id="KW-1185">Reference proteome</keyword>
<dbReference type="CTD" id="20206166"/>
<reference evidence="2 4" key="2">
    <citation type="journal article" date="2013" name="Nature">
        <title>Insights into bilaterian evolution from three spiralian genomes.</title>
        <authorList>
            <person name="Simakov O."/>
            <person name="Marletaz F."/>
            <person name="Cho S.J."/>
            <person name="Edsinger-Gonzales E."/>
            <person name="Havlak P."/>
            <person name="Hellsten U."/>
            <person name="Kuo D.H."/>
            <person name="Larsson T."/>
            <person name="Lv J."/>
            <person name="Arendt D."/>
            <person name="Savage R."/>
            <person name="Osoegawa K."/>
            <person name="de Jong P."/>
            <person name="Grimwood J."/>
            <person name="Chapman J.A."/>
            <person name="Shapiro H."/>
            <person name="Aerts A."/>
            <person name="Otillar R.P."/>
            <person name="Terry A.Y."/>
            <person name="Boore J.L."/>
            <person name="Grigoriev I.V."/>
            <person name="Lindberg D.R."/>
            <person name="Seaver E.C."/>
            <person name="Weisblat D.A."/>
            <person name="Putnam N.H."/>
            <person name="Rokhsar D.S."/>
        </authorList>
    </citation>
    <scope>NUCLEOTIDE SEQUENCE</scope>
</reference>
<dbReference type="EnsemblMetazoa" id="HelroT177291">
    <property type="protein sequence ID" value="HelroP177291"/>
    <property type="gene ID" value="HelroG177291"/>
</dbReference>
<feature type="transmembrane region" description="Helical" evidence="1">
    <location>
        <begin position="36"/>
        <end position="60"/>
    </location>
</feature>
<dbReference type="Proteomes" id="UP000015101">
    <property type="component" value="Unassembled WGS sequence"/>
</dbReference>
<evidence type="ECO:0000313" key="3">
    <source>
        <dbReference type="EnsemblMetazoa" id="HelroP177291"/>
    </source>
</evidence>
<dbReference type="EMBL" id="KB097222">
    <property type="protein sequence ID" value="ESN98060.1"/>
    <property type="molecule type" value="Genomic_DNA"/>
</dbReference>
<dbReference type="KEGG" id="hro:HELRODRAFT_177291"/>
<evidence type="ECO:0000256" key="1">
    <source>
        <dbReference type="SAM" id="Phobius"/>
    </source>
</evidence>
<gene>
    <name evidence="3" type="primary">20206166</name>
    <name evidence="2" type="ORF">HELRODRAFT_177291</name>
</gene>
<keyword evidence="1" id="KW-0812">Transmembrane</keyword>
<accession>T1FBG7</accession>
<sequence length="135" mass="15310">MYQIPHKIKHTCYFGSPSIVTFDESKSDMKMKRLRLFLLITSLVASIVTANVMAAALISYRKSFRTTTTDKPPVPITTAAIDDAAESSHVSKISKPDEETLKTANDDCRVYTKIAVTDKNTKSGHYHYHYHTKYY</sequence>
<keyword evidence="1" id="KW-1133">Transmembrane helix</keyword>
<evidence type="ECO:0000313" key="2">
    <source>
        <dbReference type="EMBL" id="ESN98060.1"/>
    </source>
</evidence>